<sequence length="56" mass="6412">MDTLLSLFDNQPTGEEVDPDDLTLEERIELHLSLNTDNQLICNDINNVLEIDQQIT</sequence>
<accession>X0SF12</accession>
<evidence type="ECO:0000313" key="1">
    <source>
        <dbReference type="EMBL" id="GAF79638.1"/>
    </source>
</evidence>
<reference evidence="1" key="1">
    <citation type="journal article" date="2014" name="Front. Microbiol.">
        <title>High frequency of phylogenetically diverse reductive dehalogenase-homologous genes in deep subseafloor sedimentary metagenomes.</title>
        <authorList>
            <person name="Kawai M."/>
            <person name="Futagami T."/>
            <person name="Toyoda A."/>
            <person name="Takaki Y."/>
            <person name="Nishi S."/>
            <person name="Hori S."/>
            <person name="Arai W."/>
            <person name="Tsubouchi T."/>
            <person name="Morono Y."/>
            <person name="Uchiyama I."/>
            <person name="Ito T."/>
            <person name="Fujiyama A."/>
            <person name="Inagaki F."/>
            <person name="Takami H."/>
        </authorList>
    </citation>
    <scope>NUCLEOTIDE SEQUENCE</scope>
    <source>
        <strain evidence="1">Expedition CK06-06</strain>
    </source>
</reference>
<proteinExistence type="predicted"/>
<protein>
    <submittedName>
        <fullName evidence="1">Uncharacterized protein</fullName>
    </submittedName>
</protein>
<organism evidence="1">
    <name type="scientific">marine sediment metagenome</name>
    <dbReference type="NCBI Taxonomy" id="412755"/>
    <lineage>
        <taxon>unclassified sequences</taxon>
        <taxon>metagenomes</taxon>
        <taxon>ecological metagenomes</taxon>
    </lineage>
</organism>
<gene>
    <name evidence="1" type="ORF">S01H1_11472</name>
</gene>
<name>X0SF12_9ZZZZ</name>
<comment type="caution">
    <text evidence="1">The sequence shown here is derived from an EMBL/GenBank/DDBJ whole genome shotgun (WGS) entry which is preliminary data.</text>
</comment>
<feature type="non-terminal residue" evidence="1">
    <location>
        <position position="56"/>
    </location>
</feature>
<dbReference type="EMBL" id="BARS01005850">
    <property type="protein sequence ID" value="GAF79638.1"/>
    <property type="molecule type" value="Genomic_DNA"/>
</dbReference>
<dbReference type="AlphaFoldDB" id="X0SF12"/>